<evidence type="ECO:0000313" key="3">
    <source>
        <dbReference type="Proteomes" id="UP001160390"/>
    </source>
</evidence>
<name>A0AA35MD99_9HYPO</name>
<reference evidence="2" key="1">
    <citation type="submission" date="2023-01" db="EMBL/GenBank/DDBJ databases">
        <authorList>
            <person name="Piombo E."/>
        </authorList>
    </citation>
    <scope>NUCLEOTIDE SEQUENCE</scope>
</reference>
<accession>A0AA35MD99</accession>
<dbReference type="Proteomes" id="UP001160390">
    <property type="component" value="Unassembled WGS sequence"/>
</dbReference>
<keyword evidence="3" id="KW-1185">Reference proteome</keyword>
<dbReference type="PANTHER" id="PTHR40788">
    <property type="entry name" value="CLR5 DOMAIN-CONTAINING PROTEIN-RELATED"/>
    <property type="match status" value="1"/>
</dbReference>
<organism evidence="2 3">
    <name type="scientific">Clonostachys chloroleuca</name>
    <dbReference type="NCBI Taxonomy" id="1926264"/>
    <lineage>
        <taxon>Eukaryota</taxon>
        <taxon>Fungi</taxon>
        <taxon>Dikarya</taxon>
        <taxon>Ascomycota</taxon>
        <taxon>Pezizomycotina</taxon>
        <taxon>Sordariomycetes</taxon>
        <taxon>Hypocreomycetidae</taxon>
        <taxon>Hypocreales</taxon>
        <taxon>Bionectriaceae</taxon>
        <taxon>Clonostachys</taxon>
    </lineage>
</organism>
<dbReference type="EMBL" id="CABFNP030001261">
    <property type="protein sequence ID" value="CAI6094991.1"/>
    <property type="molecule type" value="Genomic_DNA"/>
</dbReference>
<gene>
    <name evidence="2" type="ORF">CCHLO57077_00007615</name>
</gene>
<evidence type="ECO:0000313" key="2">
    <source>
        <dbReference type="EMBL" id="CAI6094991.1"/>
    </source>
</evidence>
<proteinExistence type="predicted"/>
<evidence type="ECO:0000256" key="1">
    <source>
        <dbReference type="SAM" id="MobiDB-lite"/>
    </source>
</evidence>
<dbReference type="AlphaFoldDB" id="A0AA35MD99"/>
<comment type="caution">
    <text evidence="2">The sequence shown here is derived from an EMBL/GenBank/DDBJ whole genome shotgun (WGS) entry which is preliminary data.</text>
</comment>
<dbReference type="PANTHER" id="PTHR40788:SF2">
    <property type="entry name" value="CLR5 DOMAIN-CONTAINING PROTEIN"/>
    <property type="match status" value="1"/>
</dbReference>
<protein>
    <submittedName>
        <fullName evidence="2">Uncharacterized protein</fullName>
    </submittedName>
</protein>
<feature type="region of interest" description="Disordered" evidence="1">
    <location>
        <begin position="620"/>
        <end position="686"/>
    </location>
</feature>
<sequence>MCETTLTPVQRAQIERYAAKVLDHYHCLQAVVMRHEATIQKRWSKKTKSQRASLLLRVWPEIAKRRHGHLSAANIAGTPWKLSSNRDQPDTSDGSAKKIWTHINLEDLCRPLNLLLLIKSRARFHPCTFAGQDGASIYNGTLKQYKETIPTESVVFLNGEEDYGKVMLRDDVPPPYNSLHHGILFQIPEAWNILSFQKFLLRSLIYCSMYILHDISPGEVFSDKYPVLPEPKFKKTKADENRYTSLSTIVEEAAYLPPPGLDIHRIKALLEARFAAAVDHMVALREDPAYFVREWKEELEHNPGSVQDNRGRSGYVLDIESKTVSQPDSSIMWAHSLARMRQRMYEQLEMFARLQGVLAMVRKEYMMHGPSLTPEKNLPILLFRSLVGFRSALHQSLVLLVRAIHEQVPPSPPLRRFFLRPDSHRQEAQIRYSVDKSSVATKFINKILPLLRCIEVSELDKMSAYLDELSRYMTDEPQTRDLLSPTTASLIGDLSIIAQCTNQLQMFFPWSRSFEQESKRVDYIISVAWEACFKPIAKATSPLVESLLKDVPFLCDPTDHKYDHPSTKRKTKENTDKMRHAEGNLDLIWDYMDEKATCDQNLIDTCLMRFFHHLPHPKHRTPQWIEPSPTPIDHAPSQPPTEDEVPFSVLESLRIASEQSPVKEEPRKPKTKTRGEPSMQDLPLPVPIDDEEVEPIVEPIQVNARAFRAFRKLFLDPDAHSERGQLSWKEFVYAMTYKGRYSIEPAGGSRWQFTNQITGNAMLFHKPHPETTFSPHERTNEYNNKYTIKRGTRNPQEILPYIATDKSTTMFISKAVLVGIVLGLSQVATAHPTPKPVDSAPPPPAVEARSERPLVATCRRLCLGHKVCYQGACRPRSEVPGMS</sequence>